<proteinExistence type="predicted"/>
<dbReference type="AlphaFoldDB" id="A0A0K6SA90"/>
<protein>
    <submittedName>
        <fullName evidence="1">Uncharacterized protein</fullName>
    </submittedName>
</protein>
<dbReference type="VEuPathDB" id="CryptoDB:Cvel_9651"/>
<dbReference type="EMBL" id="CDMZ01004470">
    <property type="protein sequence ID" value="CUC10543.1"/>
    <property type="molecule type" value="Genomic_DNA"/>
</dbReference>
<sequence length="119" mass="13565">MEFEKHRPHDGLVSLLSVGVLKEHVKAFMRVKLSCALVEIGRDRHRLALEEKKQLLSISPTYVASLEEKIRKEEREKMLDKKCVEAASLSQQLDEKCVEVASLSQQLDEKYVEAASLSQ</sequence>
<evidence type="ECO:0000313" key="1">
    <source>
        <dbReference type="EMBL" id="CUC10543.1"/>
    </source>
</evidence>
<accession>A0A0K6SA90</accession>
<organism evidence="1">
    <name type="scientific">Chromera velia CCMP2878</name>
    <dbReference type="NCBI Taxonomy" id="1169474"/>
    <lineage>
        <taxon>Eukaryota</taxon>
        <taxon>Sar</taxon>
        <taxon>Alveolata</taxon>
        <taxon>Colpodellida</taxon>
        <taxon>Chromeraceae</taxon>
        <taxon>Chromera</taxon>
    </lineage>
</organism>
<gene>
    <name evidence="1" type="ORF">Cvel_9651.t1</name>
</gene>
<name>A0A0K6SA90_9ALVE</name>
<reference evidence="1" key="1">
    <citation type="submission" date="2014-11" db="EMBL/GenBank/DDBJ databases">
        <title>Molecular phylogeny of cliff fern family Woodsiaceae with morphological implications.</title>
        <authorList>
            <person name="Shao Y.-Z."/>
            <person name="Wei R."/>
            <person name="Zhang X.-C."/>
        </authorList>
    </citation>
    <scope>NUCLEOTIDE SEQUENCE</scope>
</reference>